<dbReference type="Proteomes" id="UP000265497">
    <property type="component" value="Unassembled WGS sequence"/>
</dbReference>
<dbReference type="EMBL" id="NSDI01000013">
    <property type="protein sequence ID" value="RIY35349.1"/>
    <property type="molecule type" value="Genomic_DNA"/>
</dbReference>
<accession>A0A3A1YDM8</accession>
<evidence type="ECO:0000313" key="2">
    <source>
        <dbReference type="Proteomes" id="UP000265497"/>
    </source>
</evidence>
<organism evidence="1 2">
    <name type="scientific">Capnocytophaga canis</name>
    <dbReference type="NCBI Taxonomy" id="1848903"/>
    <lineage>
        <taxon>Bacteria</taxon>
        <taxon>Pseudomonadati</taxon>
        <taxon>Bacteroidota</taxon>
        <taxon>Flavobacteriia</taxon>
        <taxon>Flavobacteriales</taxon>
        <taxon>Flavobacteriaceae</taxon>
        <taxon>Capnocytophaga</taxon>
    </lineage>
</organism>
<protein>
    <submittedName>
        <fullName evidence="1">Uncharacterized protein</fullName>
    </submittedName>
</protein>
<proteinExistence type="predicted"/>
<gene>
    <name evidence="1" type="ORF">CKY20_10830</name>
</gene>
<name>A0A3A1YDM8_9FLAO</name>
<evidence type="ECO:0000313" key="1">
    <source>
        <dbReference type="EMBL" id="RIY35349.1"/>
    </source>
</evidence>
<sequence length="223" mass="27088">MKYIFIFFFFFYSCNPKRVITVTEKAQTNATFKKMEYNQCDFEQSIQCIIDLYNQKDAENLNQFIHSEIGLYFLYSIGSTPRWTNQKEIYLDTIYRTELKLPYWDRETLAFQKIDSKLPVIPIENIEILTENPKIGLFFVDNIEFQHRLSYWARVETENEVFDKDLKYKKLSEIEKINKFEKETRYIATTWKDISDNTDSFCFYITKIDGKWYLTMIDFFWLP</sequence>
<dbReference type="RefSeq" id="WP_119653096.1">
    <property type="nucleotide sequence ID" value="NZ_NSDI01000013.1"/>
</dbReference>
<comment type="caution">
    <text evidence="1">The sequence shown here is derived from an EMBL/GenBank/DDBJ whole genome shotgun (WGS) entry which is preliminary data.</text>
</comment>
<reference evidence="1 2" key="1">
    <citation type="submission" date="2017-08" db="EMBL/GenBank/DDBJ databases">
        <title>Capnocytophaga canis 17-158 assembly.</title>
        <authorList>
            <person name="Gulvik C.A."/>
        </authorList>
    </citation>
    <scope>NUCLEOTIDE SEQUENCE [LARGE SCALE GENOMIC DNA]</scope>
    <source>
        <strain evidence="1 2">17-158</strain>
    </source>
</reference>
<dbReference type="AlphaFoldDB" id="A0A3A1YDM8"/>